<gene>
    <name evidence="2" type="ORF">EVA93_03840</name>
</gene>
<sequence>MKKIFNLFLITFLSANLFADESVEQSFPGLVSTEVFSMGNGMEMHIERRKTCDQGTVPKHFHPAAGTLVYVLEGLSQSKSSGEWKTYSDNEYWFERSDWVHGGESDAPELEDSCSDLLVIRVSESGKEHTIFID</sequence>
<dbReference type="SUPFAM" id="SSF51182">
    <property type="entry name" value="RmlC-like cupins"/>
    <property type="match status" value="1"/>
</dbReference>
<accession>A0A520MZN1</accession>
<proteinExistence type="predicted"/>
<dbReference type="InterPro" id="IPR011051">
    <property type="entry name" value="RmlC_Cupin_sf"/>
</dbReference>
<evidence type="ECO:0000313" key="2">
    <source>
        <dbReference type="EMBL" id="RZO26687.1"/>
    </source>
</evidence>
<comment type="caution">
    <text evidence="2">The sequence shown here is derived from an EMBL/GenBank/DDBJ whole genome shotgun (WGS) entry which is preliminary data.</text>
</comment>
<evidence type="ECO:0000313" key="3">
    <source>
        <dbReference type="Proteomes" id="UP000318710"/>
    </source>
</evidence>
<dbReference type="Proteomes" id="UP000318710">
    <property type="component" value="Unassembled WGS sequence"/>
</dbReference>
<feature type="signal peptide" evidence="1">
    <location>
        <begin position="1"/>
        <end position="19"/>
    </location>
</feature>
<evidence type="ECO:0008006" key="4">
    <source>
        <dbReference type="Google" id="ProtNLM"/>
    </source>
</evidence>
<feature type="chain" id="PRO_5022091792" description="Cupin domain-containing protein" evidence="1">
    <location>
        <begin position="20"/>
        <end position="134"/>
    </location>
</feature>
<dbReference type="AlphaFoldDB" id="A0A520MZN1"/>
<organism evidence="2 3">
    <name type="scientific">SAR86 cluster bacterium</name>
    <dbReference type="NCBI Taxonomy" id="2030880"/>
    <lineage>
        <taxon>Bacteria</taxon>
        <taxon>Pseudomonadati</taxon>
        <taxon>Pseudomonadota</taxon>
        <taxon>Gammaproteobacteria</taxon>
        <taxon>SAR86 cluster</taxon>
    </lineage>
</organism>
<dbReference type="EMBL" id="SHBF01000023">
    <property type="protein sequence ID" value="RZO26687.1"/>
    <property type="molecule type" value="Genomic_DNA"/>
</dbReference>
<evidence type="ECO:0000256" key="1">
    <source>
        <dbReference type="SAM" id="SignalP"/>
    </source>
</evidence>
<dbReference type="Gene3D" id="2.60.120.10">
    <property type="entry name" value="Jelly Rolls"/>
    <property type="match status" value="1"/>
</dbReference>
<dbReference type="InterPro" id="IPR014710">
    <property type="entry name" value="RmlC-like_jellyroll"/>
</dbReference>
<name>A0A520MZN1_9GAMM</name>
<protein>
    <recommendedName>
        <fullName evidence="4">Cupin domain-containing protein</fullName>
    </recommendedName>
</protein>
<keyword evidence="1" id="KW-0732">Signal</keyword>
<reference evidence="2 3" key="1">
    <citation type="submission" date="2019-02" db="EMBL/GenBank/DDBJ databases">
        <title>Prokaryotic population dynamics and viral predation in marine succession experiment using metagenomics: the confinement effect.</title>
        <authorList>
            <person name="Haro-Moreno J.M."/>
            <person name="Rodriguez-Valera F."/>
            <person name="Lopez-Perez M."/>
        </authorList>
    </citation>
    <scope>NUCLEOTIDE SEQUENCE [LARGE SCALE GENOMIC DNA]</scope>
    <source>
        <strain evidence="2">MED-G160</strain>
    </source>
</reference>